<evidence type="ECO:0000256" key="1">
    <source>
        <dbReference type="SAM" id="MobiDB-lite"/>
    </source>
</evidence>
<dbReference type="Proteomes" id="UP000003423">
    <property type="component" value="Unassembled WGS sequence"/>
</dbReference>
<name>I3D4P7_9ARCH</name>
<dbReference type="PATRIC" id="fig|859350.6.peg.326"/>
<comment type="caution">
    <text evidence="2">The sequence shown here is derived from an EMBL/GenBank/DDBJ whole genome shotgun (WGS) entry which is preliminary data.</text>
</comment>
<protein>
    <submittedName>
        <fullName evidence="2">Uncharacterized protein</fullName>
    </submittedName>
</protein>
<keyword evidence="3" id="KW-1185">Reference proteome</keyword>
<accession>I3D4P7</accession>
<reference evidence="2 3" key="1">
    <citation type="journal article" date="2012" name="J. Bacteriol.">
        <title>Genome sequence of "Candidatus Nitrosopumilus salaria" BD31, an ammonia-oxidizing archaeon from the San Francisco Bay estuary.</title>
        <authorList>
            <person name="Mosier A.C."/>
            <person name="Allen E.E."/>
            <person name="Kim M."/>
            <person name="Ferriera S."/>
            <person name="Francis C.A."/>
        </authorList>
    </citation>
    <scope>NUCLEOTIDE SEQUENCE [LARGE SCALE GENOMIC DNA]</scope>
    <source>
        <strain evidence="2 3">BD31</strain>
    </source>
</reference>
<dbReference type="OrthoDB" id="3344at2157"/>
<dbReference type="EMBL" id="AEXL02000030">
    <property type="protein sequence ID" value="EIJ66690.1"/>
    <property type="molecule type" value="Genomic_DNA"/>
</dbReference>
<feature type="region of interest" description="Disordered" evidence="1">
    <location>
        <begin position="77"/>
        <end position="99"/>
    </location>
</feature>
<feature type="region of interest" description="Disordered" evidence="1">
    <location>
        <begin position="14"/>
        <end position="41"/>
    </location>
</feature>
<proteinExistence type="predicted"/>
<dbReference type="AlphaFoldDB" id="I3D4P7"/>
<gene>
    <name evidence="2" type="ORF">BD31_I1103</name>
</gene>
<dbReference type="RefSeq" id="WP_008297492.1">
    <property type="nucleotide sequence ID" value="NZ_AEXL02000030.1"/>
</dbReference>
<organism evidence="2 3">
    <name type="scientific">Candidatus Nitrosopumilus salarius BD31</name>
    <dbReference type="NCBI Taxonomy" id="859350"/>
    <lineage>
        <taxon>Archaea</taxon>
        <taxon>Nitrososphaerota</taxon>
        <taxon>Nitrososphaeria</taxon>
        <taxon>Nitrosopumilales</taxon>
        <taxon>Nitrosopumilaceae</taxon>
        <taxon>Nitrosopumilus</taxon>
    </lineage>
</organism>
<evidence type="ECO:0000313" key="2">
    <source>
        <dbReference type="EMBL" id="EIJ66690.1"/>
    </source>
</evidence>
<evidence type="ECO:0000313" key="3">
    <source>
        <dbReference type="Proteomes" id="UP000003423"/>
    </source>
</evidence>
<sequence length="99" mass="11010">MGSLVDFNIAQSSSSDMSNIKWTKKNASETKKQKSKKKAKISPSNIIYTETKVESSAEKVFIVADSDKPQNKVKKISKRVQKSSASNCNIKQGFKRPGR</sequence>